<organism evidence="3">
    <name type="scientific">hydrothermal vent metagenome</name>
    <dbReference type="NCBI Taxonomy" id="652676"/>
    <lineage>
        <taxon>unclassified sequences</taxon>
        <taxon>metagenomes</taxon>
        <taxon>ecological metagenomes</taxon>
    </lineage>
</organism>
<name>A0A3B0UJK9_9ZZZZ</name>
<accession>A0A3B0UJK9</accession>
<keyword evidence="2" id="KW-0812">Transmembrane</keyword>
<reference evidence="3" key="1">
    <citation type="submission" date="2018-06" db="EMBL/GenBank/DDBJ databases">
        <authorList>
            <person name="Zhirakovskaya E."/>
        </authorList>
    </citation>
    <scope>NUCLEOTIDE SEQUENCE</scope>
</reference>
<feature type="non-terminal residue" evidence="3">
    <location>
        <position position="1"/>
    </location>
</feature>
<feature type="transmembrane region" description="Helical" evidence="2">
    <location>
        <begin position="373"/>
        <end position="393"/>
    </location>
</feature>
<evidence type="ECO:0000256" key="2">
    <source>
        <dbReference type="SAM" id="Phobius"/>
    </source>
</evidence>
<proteinExistence type="predicted"/>
<dbReference type="InterPro" id="IPR019283">
    <property type="entry name" value="DUF2330"/>
</dbReference>
<evidence type="ECO:0000313" key="3">
    <source>
        <dbReference type="EMBL" id="VAW30878.1"/>
    </source>
</evidence>
<sequence>TLACGGLFCLNSPIDQNAERIIFTDNGDGTISAIIQIEYTGFDTDFSWILPIPVPITAEDVSVPETAANAFTELETATAPQFIPPPLPECAMIELEQIAVAESAMEDGGVEVFAEGEVGPYEFVVVGSDDPDALVNWLLDSGYRVEEPMIPLINLYVEEDFVFMAMRLQPSQGVQDIQPIQVTYPSENPMIPLRLTAVAANPDMAILTWFFADEQAVPENYGHFEIDDREITFFTFGGHNYRTLVGEKADEMDGRAFITEYAAPTSELSFSDPLLQELAGKHNYLTRLNTLISPEEMTVDPVFRYENRPNVFNIHDLSNSRGQYECERESGVSGIINTLFGNNSSNSGSGSNDDDDGGSRPTARQDDGFNNGIIVGLGGAALVGGLIGAGVLIGRRGRKNTQ</sequence>
<gene>
    <name evidence="3" type="ORF">MNBD_CHLOROFLEXI01-1666</name>
</gene>
<keyword evidence="2" id="KW-1133">Transmembrane helix</keyword>
<dbReference type="EMBL" id="UOEU01000106">
    <property type="protein sequence ID" value="VAW30878.1"/>
    <property type="molecule type" value="Genomic_DNA"/>
</dbReference>
<feature type="compositionally biased region" description="Low complexity" evidence="1">
    <location>
        <begin position="341"/>
        <end position="351"/>
    </location>
</feature>
<evidence type="ECO:0000256" key="1">
    <source>
        <dbReference type="SAM" id="MobiDB-lite"/>
    </source>
</evidence>
<dbReference type="Pfam" id="PF10092">
    <property type="entry name" value="DUF2330"/>
    <property type="match status" value="1"/>
</dbReference>
<keyword evidence="2" id="KW-0472">Membrane</keyword>
<feature type="region of interest" description="Disordered" evidence="1">
    <location>
        <begin position="341"/>
        <end position="367"/>
    </location>
</feature>
<protein>
    <recommendedName>
        <fullName evidence="4">DUF2330 domain-containing protein</fullName>
    </recommendedName>
</protein>
<evidence type="ECO:0008006" key="4">
    <source>
        <dbReference type="Google" id="ProtNLM"/>
    </source>
</evidence>
<dbReference type="AlphaFoldDB" id="A0A3B0UJK9"/>